<dbReference type="Gene3D" id="3.40.605.10">
    <property type="entry name" value="Aldehyde Dehydrogenase, Chain A, domain 1"/>
    <property type="match status" value="1"/>
</dbReference>
<evidence type="ECO:0000256" key="1">
    <source>
        <dbReference type="ARBA" id="ARBA00009986"/>
    </source>
</evidence>
<keyword evidence="7" id="KW-1185">Reference proteome</keyword>
<reference evidence="8" key="1">
    <citation type="submission" date="2025-08" db="UniProtKB">
        <authorList>
            <consortium name="RefSeq"/>
        </authorList>
    </citation>
    <scope>IDENTIFICATION</scope>
    <source>
        <tissue evidence="8">Sperm</tissue>
    </source>
</reference>
<sequence length="452" mass="46974">MDPSQRGLILHRLGDLMESHKALLASLDTLDSGKTYSSALGDVDYAIRTYRYFAGWADKHHGQTIPMDGDLVTFTWHEPVGVCAQIIPWNFPIVMQAWKLAPALALGNVCVLKPAEETPLSALWVASLLVQAGLPPGALSVLPGMGEGAGAALARHPGVDKVAFTGSTEVGRLIQAAAAGAADGPIKRLTLELGGKSPVVVMDDADLDTAVAECHEAVFFNQGQVCSAGSRTYVHEKVYDEFVERSVAMANARRLGDPFHPDTQQGPQVNEAQFSRVSSFVRSALAEGAALACGGPEGHPAGPLYARPTVLTGLPDGARACRDEAFGPVQSLFRFGRLDEALARADASPHGLAAGVFTAGLGAALRAAGALRAGTVWVNCYNADAPQTPFGGFRASGVGRELGELGLAAYAEAKTVTVRLPVAAALPPVVPPVVPVVPVVPVPAAAKGGSFE</sequence>
<dbReference type="GO" id="GO:0016620">
    <property type="term" value="F:oxidoreductase activity, acting on the aldehyde or oxo group of donors, NAD or NADP as acceptor"/>
    <property type="evidence" value="ECO:0007669"/>
    <property type="project" value="InterPro"/>
</dbReference>
<name>A0AAJ7SLT0_PETMA</name>
<dbReference type="InterPro" id="IPR029510">
    <property type="entry name" value="Ald_DH_CS_GLU"/>
</dbReference>
<dbReference type="Pfam" id="PF00171">
    <property type="entry name" value="Aldedh"/>
    <property type="match status" value="1"/>
</dbReference>
<dbReference type="InterPro" id="IPR016161">
    <property type="entry name" value="Ald_DH/histidinol_DH"/>
</dbReference>
<dbReference type="InterPro" id="IPR016162">
    <property type="entry name" value="Ald_DH_N"/>
</dbReference>
<evidence type="ECO:0000256" key="2">
    <source>
        <dbReference type="ARBA" id="ARBA00023002"/>
    </source>
</evidence>
<dbReference type="PROSITE" id="PS00687">
    <property type="entry name" value="ALDEHYDE_DEHYDR_GLU"/>
    <property type="match status" value="1"/>
</dbReference>
<keyword evidence="2 5" id="KW-0560">Oxidoreductase</keyword>
<dbReference type="InterPro" id="IPR016160">
    <property type="entry name" value="Ald_DH_CS_CYS"/>
</dbReference>
<dbReference type="PROSITE" id="PS00070">
    <property type="entry name" value="ALDEHYDE_DEHYDR_CYS"/>
    <property type="match status" value="1"/>
</dbReference>
<dbReference type="FunFam" id="3.40.309.10:FF:000001">
    <property type="entry name" value="Mitochondrial aldehyde dehydrogenase 2"/>
    <property type="match status" value="1"/>
</dbReference>
<evidence type="ECO:0000259" key="6">
    <source>
        <dbReference type="Pfam" id="PF00171"/>
    </source>
</evidence>
<dbReference type="RefSeq" id="XP_032801030.1">
    <property type="nucleotide sequence ID" value="XM_032945139.1"/>
</dbReference>
<evidence type="ECO:0000313" key="7">
    <source>
        <dbReference type="Proteomes" id="UP001318040"/>
    </source>
</evidence>
<dbReference type="AlphaFoldDB" id="A0AAJ7SLT0"/>
<dbReference type="SUPFAM" id="SSF53720">
    <property type="entry name" value="ALDH-like"/>
    <property type="match status" value="1"/>
</dbReference>
<dbReference type="PANTHER" id="PTHR11699">
    <property type="entry name" value="ALDEHYDE DEHYDROGENASE-RELATED"/>
    <property type="match status" value="1"/>
</dbReference>
<organism evidence="7 8">
    <name type="scientific">Petromyzon marinus</name>
    <name type="common">Sea lamprey</name>
    <dbReference type="NCBI Taxonomy" id="7757"/>
    <lineage>
        <taxon>Eukaryota</taxon>
        <taxon>Metazoa</taxon>
        <taxon>Chordata</taxon>
        <taxon>Craniata</taxon>
        <taxon>Vertebrata</taxon>
        <taxon>Cyclostomata</taxon>
        <taxon>Hyperoartia</taxon>
        <taxon>Petromyzontiformes</taxon>
        <taxon>Petromyzontidae</taxon>
        <taxon>Petromyzon</taxon>
    </lineage>
</organism>
<evidence type="ECO:0000256" key="3">
    <source>
        <dbReference type="ARBA" id="ARBA00023027"/>
    </source>
</evidence>
<dbReference type="KEGG" id="pmrn:116937977"/>
<protein>
    <submittedName>
        <fullName evidence="8">Aldehyde dehydrogenase, mitochondrial-like</fullName>
    </submittedName>
</protein>
<dbReference type="Gene3D" id="3.40.309.10">
    <property type="entry name" value="Aldehyde Dehydrogenase, Chain A, domain 2"/>
    <property type="match status" value="1"/>
</dbReference>
<feature type="domain" description="Aldehyde dehydrogenase" evidence="6">
    <location>
        <begin position="1"/>
        <end position="416"/>
    </location>
</feature>
<accession>A0AAJ7SLT0</accession>
<dbReference type="InterPro" id="IPR015590">
    <property type="entry name" value="Aldehyde_DH_dom"/>
</dbReference>
<evidence type="ECO:0000313" key="8">
    <source>
        <dbReference type="RefSeq" id="XP_032801030.1"/>
    </source>
</evidence>
<feature type="active site" evidence="4">
    <location>
        <position position="192"/>
    </location>
</feature>
<keyword evidence="3" id="KW-0520">NAD</keyword>
<proteinExistence type="inferred from homology"/>
<dbReference type="FunFam" id="3.40.605.10:FF:000050">
    <property type="entry name" value="Aldehyde dehydrogenase, mitochondrial"/>
    <property type="match status" value="1"/>
</dbReference>
<dbReference type="Proteomes" id="UP001318040">
    <property type="component" value="Unplaced"/>
</dbReference>
<comment type="similarity">
    <text evidence="1 5">Belongs to the aldehyde dehydrogenase family.</text>
</comment>
<evidence type="ECO:0000256" key="5">
    <source>
        <dbReference type="RuleBase" id="RU003345"/>
    </source>
</evidence>
<dbReference type="InterPro" id="IPR016163">
    <property type="entry name" value="Ald_DH_C"/>
</dbReference>
<gene>
    <name evidence="8" type="primary">LOC116937977</name>
</gene>
<evidence type="ECO:0000256" key="4">
    <source>
        <dbReference type="PROSITE-ProRule" id="PRU10007"/>
    </source>
</evidence>